<feature type="region of interest" description="Disordered" evidence="1">
    <location>
        <begin position="1"/>
        <end position="54"/>
    </location>
</feature>
<organism evidence="2 3">
    <name type="scientific">Burkholderia pseudomallei 1710a</name>
    <dbReference type="NCBI Taxonomy" id="320371"/>
    <lineage>
        <taxon>Bacteria</taxon>
        <taxon>Pseudomonadati</taxon>
        <taxon>Pseudomonadota</taxon>
        <taxon>Betaproteobacteria</taxon>
        <taxon>Burkholderiales</taxon>
        <taxon>Burkholderiaceae</taxon>
        <taxon>Burkholderia</taxon>
        <taxon>pseudomallei group</taxon>
    </lineage>
</organism>
<reference evidence="2 3" key="2">
    <citation type="submission" date="2009-05" db="EMBL/GenBank/DDBJ databases">
        <authorList>
            <person name="Harkins D.M."/>
            <person name="DeShazer D."/>
            <person name="Woods D.E."/>
            <person name="Brinkac L.M."/>
            <person name="Brown K.A."/>
            <person name="Hung G.C."/>
            <person name="Tuanyok A."/>
            <person name="Zhang B."/>
            <person name="Nierman W.C."/>
        </authorList>
    </citation>
    <scope>NUCLEOTIDE SEQUENCE [LARGE SCALE GENOMIC DNA]</scope>
    <source>
        <strain evidence="2 3">1710a</strain>
    </source>
</reference>
<dbReference type="EMBL" id="CM000832">
    <property type="protein sequence ID" value="EET06751.1"/>
    <property type="molecule type" value="Genomic_DNA"/>
</dbReference>
<name>A0A0E1W380_BURPE</name>
<proteinExistence type="predicted"/>
<gene>
    <name evidence="2" type="ORF">BURPS1710A_0771</name>
</gene>
<reference evidence="3" key="1">
    <citation type="submission" date="2007-08" db="EMBL/GenBank/DDBJ databases">
        <title>Annotation of Burkholderia pseudomallei 1710a.</title>
        <authorList>
            <person name="Harkins D.M."/>
            <person name="DeShazer D."/>
            <person name="Woods D.E."/>
            <person name="Brinkac L.M."/>
            <person name="Brown K.A."/>
            <person name="Hung G.C."/>
            <person name="Tuanyok A."/>
            <person name="Zhang B."/>
            <person name="Nierman W.C."/>
        </authorList>
    </citation>
    <scope>NUCLEOTIDE SEQUENCE [LARGE SCALE GENOMIC DNA]</scope>
    <source>
        <strain evidence="3">1710a</strain>
    </source>
</reference>
<dbReference type="Proteomes" id="UP000001812">
    <property type="component" value="Chromosome I"/>
</dbReference>
<evidence type="ECO:0000256" key="1">
    <source>
        <dbReference type="SAM" id="MobiDB-lite"/>
    </source>
</evidence>
<sequence length="54" mass="6010">MPPGGSRCASRIERRRRAATRGAYPSEAIGIDIDVDMAPANRNKRRQNRTSAVR</sequence>
<evidence type="ECO:0000313" key="3">
    <source>
        <dbReference type="Proteomes" id="UP000001812"/>
    </source>
</evidence>
<protein>
    <submittedName>
        <fullName evidence="2">Uncharacterized protein</fullName>
    </submittedName>
</protein>
<dbReference type="AlphaFoldDB" id="A0A0E1W380"/>
<accession>A0A0E1W380</accession>
<dbReference type="HOGENOM" id="CLU_3041195_0_0_4"/>
<evidence type="ECO:0000313" key="2">
    <source>
        <dbReference type="EMBL" id="EET06751.1"/>
    </source>
</evidence>